<gene>
    <name evidence="3" type="ORF">DFR24_1120</name>
</gene>
<dbReference type="GO" id="GO:0003995">
    <property type="term" value="F:acyl-CoA dehydrogenase activity"/>
    <property type="evidence" value="ECO:0007669"/>
    <property type="project" value="TreeGrafter"/>
</dbReference>
<reference evidence="3 4" key="1">
    <citation type="submission" date="2019-03" db="EMBL/GenBank/DDBJ databases">
        <title>Genomic Encyclopedia of Type Strains, Phase IV (KMG-IV): sequencing the most valuable type-strain genomes for metagenomic binning, comparative biology and taxonomic classification.</title>
        <authorList>
            <person name="Goeker M."/>
        </authorList>
    </citation>
    <scope>NUCLEOTIDE SEQUENCE [LARGE SCALE GENOMIC DNA]</scope>
    <source>
        <strain evidence="3 4">DSM 26377</strain>
    </source>
</reference>
<comment type="caution">
    <text evidence="3">The sequence shown here is derived from an EMBL/GenBank/DDBJ whole genome shotgun (WGS) entry which is preliminary data.</text>
</comment>
<dbReference type="Pfam" id="PF08028">
    <property type="entry name" value="Acyl-CoA_dh_2"/>
    <property type="match status" value="1"/>
</dbReference>
<organism evidence="3 4">
    <name type="scientific">Panacagrimonas perspica</name>
    <dbReference type="NCBI Taxonomy" id="381431"/>
    <lineage>
        <taxon>Bacteria</taxon>
        <taxon>Pseudomonadati</taxon>
        <taxon>Pseudomonadota</taxon>
        <taxon>Gammaproteobacteria</taxon>
        <taxon>Nevskiales</taxon>
        <taxon>Nevskiaceae</taxon>
        <taxon>Panacagrimonas</taxon>
    </lineage>
</organism>
<dbReference type="Gene3D" id="1.10.540.10">
    <property type="entry name" value="Acyl-CoA dehydrogenase/oxidase, N-terminal domain"/>
    <property type="match status" value="1"/>
</dbReference>
<dbReference type="PANTHER" id="PTHR43884">
    <property type="entry name" value="ACYL-COA DEHYDROGENASE"/>
    <property type="match status" value="1"/>
</dbReference>
<dbReference type="Proteomes" id="UP000295341">
    <property type="component" value="Unassembled WGS sequence"/>
</dbReference>
<keyword evidence="1" id="KW-0560">Oxidoreductase</keyword>
<feature type="domain" description="Acyl-CoA dehydrogenase C-terminal" evidence="2">
    <location>
        <begin position="247"/>
        <end position="373"/>
    </location>
</feature>
<dbReference type="PANTHER" id="PTHR43884:SF12">
    <property type="entry name" value="ISOVALERYL-COA DEHYDROGENASE, MITOCHONDRIAL-RELATED"/>
    <property type="match status" value="1"/>
</dbReference>
<dbReference type="RefSeq" id="WP_133880299.1">
    <property type="nucleotide sequence ID" value="NZ_MWIN01000012.1"/>
</dbReference>
<dbReference type="SUPFAM" id="SSF56645">
    <property type="entry name" value="Acyl-CoA dehydrogenase NM domain-like"/>
    <property type="match status" value="1"/>
</dbReference>
<dbReference type="AlphaFoldDB" id="A0A4S3K4Y2"/>
<proteinExistence type="predicted"/>
<dbReference type="InterPro" id="IPR013107">
    <property type="entry name" value="Acyl-CoA_DH_C"/>
</dbReference>
<dbReference type="OrthoDB" id="2986495at2"/>
<dbReference type="Gene3D" id="1.20.140.10">
    <property type="entry name" value="Butyryl-CoA Dehydrogenase, subunit A, domain 3"/>
    <property type="match status" value="1"/>
</dbReference>
<dbReference type="EMBL" id="SOBT01000008">
    <property type="protein sequence ID" value="TDU31740.1"/>
    <property type="molecule type" value="Genomic_DNA"/>
</dbReference>
<dbReference type="GO" id="GO:0050660">
    <property type="term" value="F:flavin adenine dinucleotide binding"/>
    <property type="evidence" value="ECO:0007669"/>
    <property type="project" value="InterPro"/>
</dbReference>
<accession>A0A4S3K4Y2</accession>
<evidence type="ECO:0000313" key="4">
    <source>
        <dbReference type="Proteomes" id="UP000295341"/>
    </source>
</evidence>
<dbReference type="InterPro" id="IPR046373">
    <property type="entry name" value="Acyl-CoA_Oxase/DH_mid-dom_sf"/>
</dbReference>
<evidence type="ECO:0000313" key="3">
    <source>
        <dbReference type="EMBL" id="TDU31740.1"/>
    </source>
</evidence>
<evidence type="ECO:0000256" key="1">
    <source>
        <dbReference type="ARBA" id="ARBA00023002"/>
    </source>
</evidence>
<dbReference type="PIRSF" id="PIRSF016578">
    <property type="entry name" value="HsaA"/>
    <property type="match status" value="1"/>
</dbReference>
<protein>
    <submittedName>
        <fullName evidence="3">Alkylation response protein AidB-like acyl-CoA dehydrogenase</fullName>
    </submittedName>
</protein>
<dbReference type="InterPro" id="IPR009100">
    <property type="entry name" value="AcylCoA_DH/oxidase_NM_dom_sf"/>
</dbReference>
<sequence length="397" mass="43246">MTDISSTLGQVHAEPTYIAPLLQEIAAQAAEADRTRSLAPGLIARIKQNDIMRLSASPEIGGLNGSIVKIADELRAIAPRCGSTAWCLWNHLVTFHHFAGLLGPAHLGFLREAVSRRQWFCFPAGASSEVVGLESDGTVTLKGKAAFGSGGRYADWAGVVFATPGQETFRFTVADLHQPQVRIDETWNGMSLRASATDDIHYEELQVPATRVAPWPLRHREHLRDPNYPVVGARYREDWVGLTVMFLGAMAAGVAEASLGETASAIRDRIAIFGTKMADRPTIHVNLGRARALVNAAIDTAYAAMRETDARIEAGVPPTEADYFRQTGAGMQAVTMCEEAMKLILRVLGGNGLREGTVFERRYRDFQAMPLHILGHVDRITEQTGRIALGLPSQNPL</sequence>
<dbReference type="Gene3D" id="2.40.110.10">
    <property type="entry name" value="Butyryl-CoA Dehydrogenase, subunit A, domain 2"/>
    <property type="match status" value="1"/>
</dbReference>
<name>A0A4S3K4Y2_9GAMM</name>
<dbReference type="InterPro" id="IPR037069">
    <property type="entry name" value="AcylCoA_DH/ox_N_sf"/>
</dbReference>
<evidence type="ECO:0000259" key="2">
    <source>
        <dbReference type="Pfam" id="PF08028"/>
    </source>
</evidence>
<dbReference type="InterPro" id="IPR036250">
    <property type="entry name" value="AcylCo_DH-like_C"/>
</dbReference>
<dbReference type="SUPFAM" id="SSF47203">
    <property type="entry name" value="Acyl-CoA dehydrogenase C-terminal domain-like"/>
    <property type="match status" value="1"/>
</dbReference>
<keyword evidence="4" id="KW-1185">Reference proteome</keyword>